<evidence type="ECO:0000313" key="3">
    <source>
        <dbReference type="EMBL" id="ELZ02089.1"/>
    </source>
</evidence>
<sequence length="142" mass="15718">MKGPGIFSMLQLAAGLSMAGPMFVVGFEFVRTDRVVAGIGFFLLGAIALYFPTYLVKRIGGPRNWLRWLASSLWSAVKPGSDSSADQKSENGDDSRRQSSKSTASETRKQTESTTEPTEKGHESALESEPERASRLERFRRR</sequence>
<dbReference type="RefSeq" id="WP_006166550.1">
    <property type="nucleotide sequence ID" value="NZ_AOIN01000040.1"/>
</dbReference>
<dbReference type="OrthoDB" id="157531at2157"/>
<dbReference type="PATRIC" id="fig|1227492.4.peg.1123"/>
<evidence type="ECO:0000256" key="1">
    <source>
        <dbReference type="SAM" id="MobiDB-lite"/>
    </source>
</evidence>
<feature type="region of interest" description="Disordered" evidence="1">
    <location>
        <begin position="77"/>
        <end position="142"/>
    </location>
</feature>
<protein>
    <submittedName>
        <fullName evidence="3">Uncharacterized protein</fullName>
    </submittedName>
</protein>
<feature type="compositionally biased region" description="Basic and acidic residues" evidence="1">
    <location>
        <begin position="106"/>
        <end position="142"/>
    </location>
</feature>
<organism evidence="3 4">
    <name type="scientific">Natrialba chahannaoensis JCM 10990</name>
    <dbReference type="NCBI Taxonomy" id="1227492"/>
    <lineage>
        <taxon>Archaea</taxon>
        <taxon>Methanobacteriati</taxon>
        <taxon>Methanobacteriota</taxon>
        <taxon>Stenosarchaea group</taxon>
        <taxon>Halobacteria</taxon>
        <taxon>Halobacteriales</taxon>
        <taxon>Natrialbaceae</taxon>
        <taxon>Natrialba</taxon>
    </lineage>
</organism>
<evidence type="ECO:0000256" key="2">
    <source>
        <dbReference type="SAM" id="Phobius"/>
    </source>
</evidence>
<comment type="caution">
    <text evidence="3">The sequence shown here is derived from an EMBL/GenBank/DDBJ whole genome shotgun (WGS) entry which is preliminary data.</text>
</comment>
<keyword evidence="2" id="KW-0812">Transmembrane</keyword>
<keyword evidence="2" id="KW-1133">Transmembrane helix</keyword>
<dbReference type="AlphaFoldDB" id="M0AXF7"/>
<name>M0AXF7_9EURY</name>
<proteinExistence type="predicted"/>
<dbReference type="Proteomes" id="UP000011693">
    <property type="component" value="Unassembled WGS sequence"/>
</dbReference>
<reference evidence="3 4" key="1">
    <citation type="journal article" date="2014" name="PLoS Genet.">
        <title>Phylogenetically driven sequencing of extremely halophilic archaea reveals strategies for static and dynamic osmo-response.</title>
        <authorList>
            <person name="Becker E.A."/>
            <person name="Seitzer P.M."/>
            <person name="Tritt A."/>
            <person name="Larsen D."/>
            <person name="Krusor M."/>
            <person name="Yao A.I."/>
            <person name="Wu D."/>
            <person name="Madern D."/>
            <person name="Eisen J.A."/>
            <person name="Darling A.E."/>
            <person name="Facciotti M.T."/>
        </authorList>
    </citation>
    <scope>NUCLEOTIDE SEQUENCE [LARGE SCALE GENOMIC DNA]</scope>
    <source>
        <strain evidence="3 4">JCM 10990</strain>
    </source>
</reference>
<gene>
    <name evidence="3" type="ORF">C482_05806</name>
</gene>
<keyword evidence="2" id="KW-0472">Membrane</keyword>
<feature type="transmembrane region" description="Helical" evidence="2">
    <location>
        <begin position="35"/>
        <end position="56"/>
    </location>
</feature>
<keyword evidence="4" id="KW-1185">Reference proteome</keyword>
<accession>M0AXF7</accession>
<feature type="compositionally biased region" description="Basic and acidic residues" evidence="1">
    <location>
        <begin position="85"/>
        <end position="97"/>
    </location>
</feature>
<dbReference type="EMBL" id="AOIN01000040">
    <property type="protein sequence ID" value="ELZ02089.1"/>
    <property type="molecule type" value="Genomic_DNA"/>
</dbReference>
<evidence type="ECO:0000313" key="4">
    <source>
        <dbReference type="Proteomes" id="UP000011693"/>
    </source>
</evidence>